<evidence type="ECO:0000313" key="1">
    <source>
        <dbReference type="EMBL" id="ETX06424.1"/>
    </source>
</evidence>
<name>W4M7U9_9BACT</name>
<dbReference type="AlphaFoldDB" id="W4M7U9"/>
<keyword evidence="2" id="KW-1185">Reference proteome</keyword>
<evidence type="ECO:0000313" key="2">
    <source>
        <dbReference type="Proteomes" id="UP000019140"/>
    </source>
</evidence>
<protein>
    <submittedName>
        <fullName evidence="1">Uncharacterized protein</fullName>
    </submittedName>
</protein>
<sequence length="161" mass="19045">MSGPILYSTNVFLKLIIQQRYRQDIHYVWCSEYFDSKALSPYQHGALVPASSNPVDIYRELKRDVESRDRHSAKIEAQKLSFERLAIDWERRGEITQREKEEIIYMVNHADFADWRPLLYIIPRVLVANRLQLVPITQRAGFGNEYIISDLKRSEFDIIEL</sequence>
<gene>
    <name evidence="1" type="ORF">ETSY2_17180</name>
</gene>
<dbReference type="EMBL" id="AZHX01000696">
    <property type="protein sequence ID" value="ETX06424.1"/>
    <property type="molecule type" value="Genomic_DNA"/>
</dbReference>
<dbReference type="Proteomes" id="UP000019140">
    <property type="component" value="Unassembled WGS sequence"/>
</dbReference>
<accession>W4M7U9</accession>
<comment type="caution">
    <text evidence="1">The sequence shown here is derived from an EMBL/GenBank/DDBJ whole genome shotgun (WGS) entry which is preliminary data.</text>
</comment>
<reference evidence="1 2" key="1">
    <citation type="journal article" date="2014" name="Nature">
        <title>An environmental bacterial taxon with a large and distinct metabolic repertoire.</title>
        <authorList>
            <person name="Wilson M.C."/>
            <person name="Mori T."/>
            <person name="Ruckert C."/>
            <person name="Uria A.R."/>
            <person name="Helf M.J."/>
            <person name="Takada K."/>
            <person name="Gernert C."/>
            <person name="Steffens U.A."/>
            <person name="Heycke N."/>
            <person name="Schmitt S."/>
            <person name="Rinke C."/>
            <person name="Helfrich E.J."/>
            <person name="Brachmann A.O."/>
            <person name="Gurgui C."/>
            <person name="Wakimoto T."/>
            <person name="Kracht M."/>
            <person name="Crusemann M."/>
            <person name="Hentschel U."/>
            <person name="Abe I."/>
            <person name="Matsunaga S."/>
            <person name="Kalinowski J."/>
            <person name="Takeyama H."/>
            <person name="Piel J."/>
        </authorList>
    </citation>
    <scope>NUCLEOTIDE SEQUENCE [LARGE SCALE GENOMIC DNA]</scope>
    <source>
        <strain evidence="2">TSY2</strain>
    </source>
</reference>
<proteinExistence type="predicted"/>
<organism evidence="1 2">
    <name type="scientific">Candidatus Entotheonella gemina</name>
    <dbReference type="NCBI Taxonomy" id="1429439"/>
    <lineage>
        <taxon>Bacteria</taxon>
        <taxon>Pseudomonadati</taxon>
        <taxon>Nitrospinota/Tectimicrobiota group</taxon>
        <taxon>Candidatus Tectimicrobiota</taxon>
        <taxon>Candidatus Entotheonellia</taxon>
        <taxon>Candidatus Entotheonellales</taxon>
        <taxon>Candidatus Entotheonellaceae</taxon>
        <taxon>Candidatus Entotheonella</taxon>
    </lineage>
</organism>
<dbReference type="HOGENOM" id="CLU_1642664_0_0_7"/>